<accession>A0ABT9P3V5</accession>
<feature type="domain" description="CoA-binding" evidence="1">
    <location>
        <begin position="20"/>
        <end position="115"/>
    </location>
</feature>
<dbReference type="InterPro" id="IPR003781">
    <property type="entry name" value="CoA-bd"/>
</dbReference>
<dbReference type="SUPFAM" id="SSF51735">
    <property type="entry name" value="NAD(P)-binding Rossmann-fold domains"/>
    <property type="match status" value="1"/>
</dbReference>
<evidence type="ECO:0000313" key="3">
    <source>
        <dbReference type="Proteomes" id="UP001235712"/>
    </source>
</evidence>
<proteinExistence type="predicted"/>
<evidence type="ECO:0000313" key="2">
    <source>
        <dbReference type="EMBL" id="MDP9827367.1"/>
    </source>
</evidence>
<dbReference type="Pfam" id="PF13380">
    <property type="entry name" value="CoA_binding_2"/>
    <property type="match status" value="1"/>
</dbReference>
<dbReference type="PANTHER" id="PTHR33303:SF2">
    <property type="entry name" value="COA-BINDING DOMAIN-CONTAINING PROTEIN"/>
    <property type="match status" value="1"/>
</dbReference>
<dbReference type="EMBL" id="JAUSQZ010000001">
    <property type="protein sequence ID" value="MDP9827367.1"/>
    <property type="molecule type" value="Genomic_DNA"/>
</dbReference>
<protein>
    <submittedName>
        <fullName evidence="2">CoA-binding protein</fullName>
    </submittedName>
</protein>
<dbReference type="Proteomes" id="UP001235712">
    <property type="component" value="Unassembled WGS sequence"/>
</dbReference>
<dbReference type="SMART" id="SM00881">
    <property type="entry name" value="CoA_binding"/>
    <property type="match status" value="1"/>
</dbReference>
<keyword evidence="3" id="KW-1185">Reference proteome</keyword>
<comment type="caution">
    <text evidence="2">The sequence shown here is derived from an EMBL/GenBank/DDBJ whole genome shotgun (WGS) entry which is preliminary data.</text>
</comment>
<organism evidence="2 3">
    <name type="scientific">Kineosporia succinea</name>
    <dbReference type="NCBI Taxonomy" id="84632"/>
    <lineage>
        <taxon>Bacteria</taxon>
        <taxon>Bacillati</taxon>
        <taxon>Actinomycetota</taxon>
        <taxon>Actinomycetes</taxon>
        <taxon>Kineosporiales</taxon>
        <taxon>Kineosporiaceae</taxon>
        <taxon>Kineosporia</taxon>
    </lineage>
</organism>
<reference evidence="2 3" key="1">
    <citation type="submission" date="2023-07" db="EMBL/GenBank/DDBJ databases">
        <title>Sequencing the genomes of 1000 actinobacteria strains.</title>
        <authorList>
            <person name="Klenk H.-P."/>
        </authorList>
    </citation>
    <scope>NUCLEOTIDE SEQUENCE [LARGE SCALE GENOMIC DNA]</scope>
    <source>
        <strain evidence="2 3">DSM 44388</strain>
    </source>
</reference>
<dbReference type="InterPro" id="IPR036291">
    <property type="entry name" value="NAD(P)-bd_dom_sf"/>
</dbReference>
<sequence>MQTGPPQAHRNDPGVMQRLLTTPARWAVVGLSDNRARPAYGVARYVQNLGMRIVPVHPKADTVHGARGYASLAEAVAAEGPVEVVDCFVRSELVGEVVDEAIAVGAKAVWLQLGVVDEAAAARAAAAGLAVVMDTCPAIEAPRLGVA</sequence>
<dbReference type="RefSeq" id="WP_307243317.1">
    <property type="nucleotide sequence ID" value="NZ_JAUSQZ010000001.1"/>
</dbReference>
<name>A0ABT9P3V5_9ACTN</name>
<dbReference type="Gene3D" id="3.40.50.720">
    <property type="entry name" value="NAD(P)-binding Rossmann-like Domain"/>
    <property type="match status" value="1"/>
</dbReference>
<gene>
    <name evidence="2" type="ORF">J2S57_003116</name>
</gene>
<evidence type="ECO:0000259" key="1">
    <source>
        <dbReference type="SMART" id="SM00881"/>
    </source>
</evidence>
<dbReference type="PANTHER" id="PTHR33303">
    <property type="entry name" value="CYTOPLASMIC PROTEIN-RELATED"/>
    <property type="match status" value="1"/>
</dbReference>